<name>A0A9Q1KSI5_9CARY</name>
<keyword evidence="1" id="KW-0472">Membrane</keyword>
<organism evidence="2 3">
    <name type="scientific">Carnegiea gigantea</name>
    <dbReference type="NCBI Taxonomy" id="171969"/>
    <lineage>
        <taxon>Eukaryota</taxon>
        <taxon>Viridiplantae</taxon>
        <taxon>Streptophyta</taxon>
        <taxon>Embryophyta</taxon>
        <taxon>Tracheophyta</taxon>
        <taxon>Spermatophyta</taxon>
        <taxon>Magnoliopsida</taxon>
        <taxon>eudicotyledons</taxon>
        <taxon>Gunneridae</taxon>
        <taxon>Pentapetalae</taxon>
        <taxon>Caryophyllales</taxon>
        <taxon>Cactineae</taxon>
        <taxon>Cactaceae</taxon>
        <taxon>Cactoideae</taxon>
        <taxon>Echinocereeae</taxon>
        <taxon>Carnegiea</taxon>
    </lineage>
</organism>
<feature type="transmembrane region" description="Helical" evidence="1">
    <location>
        <begin position="20"/>
        <end position="42"/>
    </location>
</feature>
<evidence type="ECO:0000313" key="2">
    <source>
        <dbReference type="EMBL" id="KAJ8448270.1"/>
    </source>
</evidence>
<evidence type="ECO:0000256" key="1">
    <source>
        <dbReference type="SAM" id="Phobius"/>
    </source>
</evidence>
<dbReference type="OrthoDB" id="1749157at2759"/>
<dbReference type="InterPro" id="IPR046959">
    <property type="entry name" value="PRK1-6/SRF4-like"/>
</dbReference>
<dbReference type="Proteomes" id="UP001153076">
    <property type="component" value="Unassembled WGS sequence"/>
</dbReference>
<keyword evidence="1" id="KW-0812">Transmembrane</keyword>
<dbReference type="EMBL" id="JAKOGI010000031">
    <property type="protein sequence ID" value="KAJ8448270.1"/>
    <property type="molecule type" value="Genomic_DNA"/>
</dbReference>
<evidence type="ECO:0000313" key="3">
    <source>
        <dbReference type="Proteomes" id="UP001153076"/>
    </source>
</evidence>
<dbReference type="InterPro" id="IPR011009">
    <property type="entry name" value="Kinase-like_dom_sf"/>
</dbReference>
<dbReference type="SUPFAM" id="SSF56112">
    <property type="entry name" value="Protein kinase-like (PK-like)"/>
    <property type="match status" value="1"/>
</dbReference>
<dbReference type="AlphaFoldDB" id="A0A9Q1KSI5"/>
<reference evidence="2" key="1">
    <citation type="submission" date="2022-04" db="EMBL/GenBank/DDBJ databases">
        <title>Carnegiea gigantea Genome sequencing and assembly v2.</title>
        <authorList>
            <person name="Copetti D."/>
            <person name="Sanderson M.J."/>
            <person name="Burquez A."/>
            <person name="Wojciechowski M.F."/>
        </authorList>
    </citation>
    <scope>NUCLEOTIDE SEQUENCE</scope>
    <source>
        <strain evidence="2">SGP5-SGP5p</strain>
        <tissue evidence="2">Aerial part</tissue>
    </source>
</reference>
<keyword evidence="3" id="KW-1185">Reference proteome</keyword>
<dbReference type="PANTHER" id="PTHR48007:SF29">
    <property type="entry name" value="POLLEN RECEPTOR-LIKE KINASE 3"/>
    <property type="match status" value="1"/>
</dbReference>
<gene>
    <name evidence="2" type="ORF">Cgig2_025194</name>
</gene>
<dbReference type="PANTHER" id="PTHR48007">
    <property type="entry name" value="LEUCINE-RICH REPEAT RECEPTOR-LIKE PROTEIN KINASE PXC1"/>
    <property type="match status" value="1"/>
</dbReference>
<keyword evidence="1" id="KW-1133">Transmembrane helix</keyword>
<proteinExistence type="predicted"/>
<protein>
    <submittedName>
        <fullName evidence="2">Uncharacterized protein</fullName>
    </submittedName>
</protein>
<sequence length="177" mass="19162">MVTEEKGMFGMTDLKAFAEVLGNGGMGSAFKAVLANGLVLAVKRMRAFDRFETKDAFDGEMRKLASKFPSQCLASTKNGTGVVRWVVSAIGEKREAGLIDYEMMTKSVGCWKSVVKLLHIGVACTEPDPGTRPGLSEVRERIEKVEVEEDGGHSSQDNTGHVKFILPSGARDNFGVC</sequence>
<accession>A0A9Q1KSI5</accession>
<comment type="caution">
    <text evidence="2">The sequence shown here is derived from an EMBL/GenBank/DDBJ whole genome shotgun (WGS) entry which is preliminary data.</text>
</comment>